<protein>
    <submittedName>
        <fullName evidence="2">NIN-like protein</fullName>
    </submittedName>
</protein>
<dbReference type="PROSITE" id="PS51745">
    <property type="entry name" value="PB1"/>
    <property type="match status" value="1"/>
</dbReference>
<dbReference type="PANTHER" id="PTHR32002:SF35">
    <property type="entry name" value="PROTEIN NLP6"/>
    <property type="match status" value="1"/>
</dbReference>
<keyword evidence="3" id="KW-1185">Reference proteome</keyword>
<dbReference type="GO" id="GO:0003700">
    <property type="term" value="F:DNA-binding transcription factor activity"/>
    <property type="evidence" value="ECO:0007669"/>
    <property type="project" value="InterPro"/>
</dbReference>
<dbReference type="AlphaFoldDB" id="A0A2U1M118"/>
<dbReference type="InterPro" id="IPR053793">
    <property type="entry name" value="PB1-like"/>
</dbReference>
<dbReference type="OrthoDB" id="1594986at2759"/>
<proteinExistence type="predicted"/>
<dbReference type="Gene3D" id="3.10.20.90">
    <property type="entry name" value="Phosphatidylinositol 3-kinase Catalytic Subunit, Chain A, domain 1"/>
    <property type="match status" value="1"/>
</dbReference>
<dbReference type="InterPro" id="IPR000270">
    <property type="entry name" value="PB1_dom"/>
</dbReference>
<dbReference type="SUPFAM" id="SSF54277">
    <property type="entry name" value="CAD &amp; PB1 domains"/>
    <property type="match status" value="1"/>
</dbReference>
<dbReference type="Pfam" id="PF00564">
    <property type="entry name" value="PB1"/>
    <property type="match status" value="1"/>
</dbReference>
<sequence>MSDMAQMKDLSLEPPAPAVSGETRYLTRLWVSQGRSSQSAITTSGLDKIIQDKIRASLKLLTFREPKVLVQFWSTRVVGKQLQLTTVDQPYGLGAIDDRLNTYRRDSDQRNFYVVDKDHEEEFLISPPARVFRQRLPEWTPDITNYNPKDFPQQECAIRCNLHGYLALPVFDSTTGLCVGVIELLASSNYTSFADEVHQFQRALKSVNLTTKLALDSPALKVHNEHRDNNLEKIFSILKDICETNELPLAQTWAMSPLCSFTSHEQMLKKSCNSFNTRCLGKSCMSTAGLPFYVRDLSSWRFWEACRERYLDKSCGFVGRALLSHDLDYCEDVTKLSEEEYPLGSYARMCGLTSCFAIFLDGVESNDGYVVEFFLSPTQVDGPPTKTKTLEMVSSDSGYWRKSNPVKRGQKRKIDNLTVEAVSKHLGKPIDEAAKSLDGNWSLAKHNKKTAHVTASKLSQNLQSSNILFGLFAAVFLLVCSKHSYLPFESDPIYQAARLMVYLNRWKNKKSTKDVIQNRDHLADLKLPESSLVYAPPKQIVVGAVSDATNVTVIATFNDDRIKFRFPTSSGLVELEKEVAQRIGLKGKRLRLKYRDEDDDLILLTCDADLHNLLGARTNSTTIKLIIVLLDE</sequence>
<organism evidence="2 3">
    <name type="scientific">Artemisia annua</name>
    <name type="common">Sweet wormwood</name>
    <dbReference type="NCBI Taxonomy" id="35608"/>
    <lineage>
        <taxon>Eukaryota</taxon>
        <taxon>Viridiplantae</taxon>
        <taxon>Streptophyta</taxon>
        <taxon>Embryophyta</taxon>
        <taxon>Tracheophyta</taxon>
        <taxon>Spermatophyta</taxon>
        <taxon>Magnoliopsida</taxon>
        <taxon>eudicotyledons</taxon>
        <taxon>Gunneridae</taxon>
        <taxon>Pentapetalae</taxon>
        <taxon>asterids</taxon>
        <taxon>campanulids</taxon>
        <taxon>Asterales</taxon>
        <taxon>Asteraceae</taxon>
        <taxon>Asteroideae</taxon>
        <taxon>Anthemideae</taxon>
        <taxon>Artemisiinae</taxon>
        <taxon>Artemisia</taxon>
    </lineage>
</organism>
<evidence type="ECO:0000313" key="3">
    <source>
        <dbReference type="Proteomes" id="UP000245207"/>
    </source>
</evidence>
<comment type="caution">
    <text evidence="2">The sequence shown here is derived from an EMBL/GenBank/DDBJ whole genome shotgun (WGS) entry which is preliminary data.</text>
</comment>
<dbReference type="STRING" id="35608.A0A2U1M118"/>
<dbReference type="EMBL" id="PKPP01006912">
    <property type="protein sequence ID" value="PWA54949.1"/>
    <property type="molecule type" value="Genomic_DNA"/>
</dbReference>
<dbReference type="SMART" id="SM00666">
    <property type="entry name" value="PB1"/>
    <property type="match status" value="1"/>
</dbReference>
<dbReference type="InterPro" id="IPR055081">
    <property type="entry name" value="NLP1-9_GAF"/>
</dbReference>
<name>A0A2U1M118_ARTAN</name>
<evidence type="ECO:0000313" key="2">
    <source>
        <dbReference type="EMBL" id="PWA54949.1"/>
    </source>
</evidence>
<dbReference type="PANTHER" id="PTHR32002">
    <property type="entry name" value="PROTEIN NLP8"/>
    <property type="match status" value="1"/>
</dbReference>
<gene>
    <name evidence="2" type="ORF">CTI12_AA431680</name>
</gene>
<accession>A0A2U1M118</accession>
<dbReference type="Pfam" id="PF22922">
    <property type="entry name" value="GAF_NLP"/>
    <property type="match status" value="1"/>
</dbReference>
<dbReference type="Proteomes" id="UP000245207">
    <property type="component" value="Unassembled WGS sequence"/>
</dbReference>
<dbReference type="InterPro" id="IPR045012">
    <property type="entry name" value="NLP"/>
</dbReference>
<feature type="domain" description="PB1" evidence="1">
    <location>
        <begin position="550"/>
        <end position="632"/>
    </location>
</feature>
<reference evidence="2 3" key="1">
    <citation type="journal article" date="2018" name="Mol. Plant">
        <title>The genome of Artemisia annua provides insight into the evolution of Asteraceae family and artemisinin biosynthesis.</title>
        <authorList>
            <person name="Shen Q."/>
            <person name="Zhang L."/>
            <person name="Liao Z."/>
            <person name="Wang S."/>
            <person name="Yan T."/>
            <person name="Shi P."/>
            <person name="Liu M."/>
            <person name="Fu X."/>
            <person name="Pan Q."/>
            <person name="Wang Y."/>
            <person name="Lv Z."/>
            <person name="Lu X."/>
            <person name="Zhang F."/>
            <person name="Jiang W."/>
            <person name="Ma Y."/>
            <person name="Chen M."/>
            <person name="Hao X."/>
            <person name="Li L."/>
            <person name="Tang Y."/>
            <person name="Lv G."/>
            <person name="Zhou Y."/>
            <person name="Sun X."/>
            <person name="Brodelius P.E."/>
            <person name="Rose J.K.C."/>
            <person name="Tang K."/>
        </authorList>
    </citation>
    <scope>NUCLEOTIDE SEQUENCE [LARGE SCALE GENOMIC DNA]</scope>
    <source>
        <strain evidence="3">cv. Huhao1</strain>
        <tissue evidence="2">Leaf</tissue>
    </source>
</reference>
<evidence type="ECO:0000259" key="1">
    <source>
        <dbReference type="PROSITE" id="PS51745"/>
    </source>
</evidence>